<gene>
    <name evidence="4" type="ORF">E3T39_07570</name>
</gene>
<name>A0A4R9AHB9_9MICO</name>
<dbReference type="EMBL" id="SOHJ01000007">
    <property type="protein sequence ID" value="TFD60957.1"/>
    <property type="molecule type" value="Genomic_DNA"/>
</dbReference>
<protein>
    <submittedName>
        <fullName evidence="4">LLM class flavin-dependent oxidoreductase</fullName>
    </submittedName>
</protein>
<dbReference type="RefSeq" id="WP_134514106.1">
    <property type="nucleotide sequence ID" value="NZ_SOHJ01000007.1"/>
</dbReference>
<dbReference type="NCBIfam" id="TIGR03558">
    <property type="entry name" value="oxido_grp_1"/>
    <property type="match status" value="1"/>
</dbReference>
<dbReference type="FunFam" id="3.20.20.30:FF:000002">
    <property type="entry name" value="LLM class flavin-dependent oxidoreductase"/>
    <property type="match status" value="1"/>
</dbReference>
<feature type="region of interest" description="Disordered" evidence="2">
    <location>
        <begin position="109"/>
        <end position="129"/>
    </location>
</feature>
<reference evidence="4 5" key="1">
    <citation type="submission" date="2019-03" db="EMBL/GenBank/DDBJ databases">
        <title>Genomics of glacier-inhabiting Cryobacterium strains.</title>
        <authorList>
            <person name="Liu Q."/>
            <person name="Xin Y.-H."/>
        </authorList>
    </citation>
    <scope>NUCLEOTIDE SEQUENCE [LARGE SCALE GENOMIC DNA]</scope>
    <source>
        <strain evidence="4 5">Sr39</strain>
    </source>
</reference>
<comment type="caution">
    <text evidence="4">The sequence shown here is derived from an EMBL/GenBank/DDBJ whole genome shotgun (WGS) entry which is preliminary data.</text>
</comment>
<evidence type="ECO:0000256" key="2">
    <source>
        <dbReference type="SAM" id="MobiDB-lite"/>
    </source>
</evidence>
<dbReference type="OrthoDB" id="9780518at2"/>
<dbReference type="GO" id="GO:0016705">
    <property type="term" value="F:oxidoreductase activity, acting on paired donors, with incorporation or reduction of molecular oxygen"/>
    <property type="evidence" value="ECO:0007669"/>
    <property type="project" value="InterPro"/>
</dbReference>
<evidence type="ECO:0000256" key="1">
    <source>
        <dbReference type="ARBA" id="ARBA00007789"/>
    </source>
</evidence>
<dbReference type="GO" id="GO:0005829">
    <property type="term" value="C:cytosol"/>
    <property type="evidence" value="ECO:0007669"/>
    <property type="project" value="TreeGrafter"/>
</dbReference>
<sequence>MTIPLSILDLAPITPGQTARESFAGSVALAQTAEKHGYERVWYAEHHNMPTIGSSATSILIGHVAGQTSTIRLGSGGVMLPNHSPLVIAEQYGTLAELYPDRIDLGLGRAPGSDQNTARAMRRDPRASDQFPQDVMELQAYLRGQSIVPGVQAIPGAGTNVPLFILGSSLFGAGLAAALGLPYAFASHFAPDALHEAIALYRRDFTPSEQLAAPHLIIAANVIAADDKADAVEQFETTRRTRVRGMLSRGPATPEYDDDQIDVFLTTPEGRNIANMMRYSAVGTADEVRAYLEEFAEGTGADELILAHQSPSIEDRLRSVELTADAMNLVTA</sequence>
<evidence type="ECO:0000259" key="3">
    <source>
        <dbReference type="Pfam" id="PF00296"/>
    </source>
</evidence>
<evidence type="ECO:0000313" key="5">
    <source>
        <dbReference type="Proteomes" id="UP000298170"/>
    </source>
</evidence>
<dbReference type="SUPFAM" id="SSF51679">
    <property type="entry name" value="Bacterial luciferase-like"/>
    <property type="match status" value="1"/>
</dbReference>
<dbReference type="AlphaFoldDB" id="A0A4R9AHB9"/>
<dbReference type="PANTHER" id="PTHR30137:SF6">
    <property type="entry name" value="LUCIFERASE-LIKE MONOOXYGENASE"/>
    <property type="match status" value="1"/>
</dbReference>
<dbReference type="Gene3D" id="3.20.20.30">
    <property type="entry name" value="Luciferase-like domain"/>
    <property type="match status" value="1"/>
</dbReference>
<dbReference type="Proteomes" id="UP000298170">
    <property type="component" value="Unassembled WGS sequence"/>
</dbReference>
<feature type="domain" description="Luciferase-like" evidence="3">
    <location>
        <begin position="7"/>
        <end position="302"/>
    </location>
</feature>
<evidence type="ECO:0000313" key="4">
    <source>
        <dbReference type="EMBL" id="TFD60957.1"/>
    </source>
</evidence>
<comment type="similarity">
    <text evidence="1">To bacterial alkanal monooxygenase alpha and beta chains.</text>
</comment>
<dbReference type="InterPro" id="IPR050766">
    <property type="entry name" value="Bact_Lucif_Oxidored"/>
</dbReference>
<dbReference type="InterPro" id="IPR036661">
    <property type="entry name" value="Luciferase-like_sf"/>
</dbReference>
<organism evidence="4 5">
    <name type="scientific">Cryobacterium suzukii</name>
    <dbReference type="NCBI Taxonomy" id="1259198"/>
    <lineage>
        <taxon>Bacteria</taxon>
        <taxon>Bacillati</taxon>
        <taxon>Actinomycetota</taxon>
        <taxon>Actinomycetes</taxon>
        <taxon>Micrococcales</taxon>
        <taxon>Microbacteriaceae</taxon>
        <taxon>Cryobacterium</taxon>
    </lineage>
</organism>
<keyword evidence="5" id="KW-1185">Reference proteome</keyword>
<proteinExistence type="predicted"/>
<dbReference type="Pfam" id="PF00296">
    <property type="entry name" value="Bac_luciferase"/>
    <property type="match status" value="1"/>
</dbReference>
<dbReference type="PANTHER" id="PTHR30137">
    <property type="entry name" value="LUCIFERASE-LIKE MONOOXYGENASE"/>
    <property type="match status" value="1"/>
</dbReference>
<accession>A0A4R9AHB9</accession>
<dbReference type="InterPro" id="IPR011251">
    <property type="entry name" value="Luciferase-like_dom"/>
</dbReference>
<dbReference type="InterPro" id="IPR019949">
    <property type="entry name" value="CmoO-like"/>
</dbReference>